<evidence type="ECO:0000313" key="4">
    <source>
        <dbReference type="Proteomes" id="UP000031512"/>
    </source>
</evidence>
<gene>
    <name evidence="3" type="ORF">BEWA_013230</name>
</gene>
<feature type="compositionally biased region" description="Acidic residues" evidence="1">
    <location>
        <begin position="297"/>
        <end position="311"/>
    </location>
</feature>
<dbReference type="AlphaFoldDB" id="L1LBX1"/>
<evidence type="ECO:0008006" key="5">
    <source>
        <dbReference type="Google" id="ProtNLM"/>
    </source>
</evidence>
<evidence type="ECO:0000313" key="3">
    <source>
        <dbReference type="EMBL" id="EKX72764.1"/>
    </source>
</evidence>
<dbReference type="InterPro" id="IPR007480">
    <property type="entry name" value="DUF529"/>
</dbReference>
<sequence>MRILTLFYTLCLAGLCYCGDENKVYTSLFNVDEAKEDCIKVLKLTAKVDKVAELKYDQDIIWSSGIFGSPCSSAVLYMDKGRPTLAVIKTKGFLGKEGTTYKYYDGKQWKDGREGTHKNKLKKLKEKCKSENILDITNPDKSKIDVKTKNDDGIECREYHLKSSSKITSVLDSGVTIWTATSEEMCTLAVSFTRGNSSSLVILINDGQNIQNRFFKKADGRWEDATDKVKKMEESETPPPNETADSSTSSLQLENKDSEQSLDTSILEETVEGSTDDHLNVPPKASHEEPENLPEVLVEDVPEVIVEDVSEVPEHSEDTDLVSKDTKTEGNNNDSTDQNGDLLSALDTTDSDSLASENVYCEEAEGVNEVEESESEEPKEDAAKESPEEAPIEVTLNGILQEDKTEPADKPVKSPAHETSEEASFMPIEQSPQEVDPQVGHVDVILDLANPDKDKVEISKREVYGVEHTAYTPKDAVLITLVVDGETKLLATPEGEELLLAIVSTKGDSSLLLISPKTGNKHFEKDGLVLDLANQSETEIVVEYRISGVAVKNYSPKNGHHIDLILEDGVLIWVSYGKVKSTLHSLDNNDLSKYLKGDDGSQDILEDINHGDSENLSIFPHLFGTITMLHSIGLDPHGNMENFPKLPVSDSNEKCIGVKSYTKGESMLLVMTIRNDYGHTDHYFEKVDIEWNEIDEELFNAKLKIMINGHGNNPN</sequence>
<dbReference type="EMBL" id="ACOU01000004">
    <property type="protein sequence ID" value="EKX72764.1"/>
    <property type="molecule type" value="Genomic_DNA"/>
</dbReference>
<feature type="signal peptide" evidence="2">
    <location>
        <begin position="1"/>
        <end position="18"/>
    </location>
</feature>
<feature type="compositionally biased region" description="Polar residues" evidence="1">
    <location>
        <begin position="243"/>
        <end position="253"/>
    </location>
</feature>
<keyword evidence="2" id="KW-0732">Signal</keyword>
<dbReference type="Proteomes" id="UP000031512">
    <property type="component" value="Unassembled WGS sequence"/>
</dbReference>
<accession>L1LBX1</accession>
<feature type="compositionally biased region" description="Polar residues" evidence="1">
    <location>
        <begin position="329"/>
        <end position="339"/>
    </location>
</feature>
<feature type="compositionally biased region" description="Basic and acidic residues" evidence="1">
    <location>
        <begin position="401"/>
        <end position="420"/>
    </location>
</feature>
<dbReference type="KEGG" id="beq:BEWA_013230"/>
<evidence type="ECO:0000256" key="2">
    <source>
        <dbReference type="SAM" id="SignalP"/>
    </source>
</evidence>
<comment type="caution">
    <text evidence="3">The sequence shown here is derived from an EMBL/GenBank/DDBJ whole genome shotgun (WGS) entry which is preliminary data.</text>
</comment>
<name>L1LBX1_THEEQ</name>
<feature type="compositionally biased region" description="Basic and acidic residues" evidence="1">
    <location>
        <begin position="312"/>
        <end position="328"/>
    </location>
</feature>
<feature type="compositionally biased region" description="Basic and acidic residues" evidence="1">
    <location>
        <begin position="275"/>
        <end position="290"/>
    </location>
</feature>
<feature type="chain" id="PRO_5003952495" description="Signal peptide containing protein" evidence="2">
    <location>
        <begin position="19"/>
        <end position="715"/>
    </location>
</feature>
<evidence type="ECO:0000256" key="1">
    <source>
        <dbReference type="SAM" id="MobiDB-lite"/>
    </source>
</evidence>
<dbReference type="VEuPathDB" id="PiroplasmaDB:BEWA_013230"/>
<dbReference type="Pfam" id="PF04385">
    <property type="entry name" value="FAINT"/>
    <property type="match status" value="1"/>
</dbReference>
<keyword evidence="4" id="KW-1185">Reference proteome</keyword>
<protein>
    <recommendedName>
        <fullName evidence="5">Signal peptide containing protein</fullName>
    </recommendedName>
</protein>
<feature type="compositionally biased region" description="Low complexity" evidence="1">
    <location>
        <begin position="341"/>
        <end position="356"/>
    </location>
</feature>
<reference evidence="3 4" key="1">
    <citation type="journal article" date="2012" name="BMC Genomics">
        <title>Comparative genomic analysis and phylogenetic position of Theileria equi.</title>
        <authorList>
            <person name="Kappmeyer L.S."/>
            <person name="Thiagarajan M."/>
            <person name="Herndon D.R."/>
            <person name="Ramsay J.D."/>
            <person name="Caler E."/>
            <person name="Djikeng A."/>
            <person name="Gillespie J.J."/>
            <person name="Lau A.O."/>
            <person name="Roalson E.H."/>
            <person name="Silva J.C."/>
            <person name="Silva M.G."/>
            <person name="Suarez C.E."/>
            <person name="Ueti M.W."/>
            <person name="Nene V.M."/>
            <person name="Mealey R.H."/>
            <person name="Knowles D.P."/>
            <person name="Brayton K.A."/>
        </authorList>
    </citation>
    <scope>NUCLEOTIDE SEQUENCE [LARGE SCALE GENOMIC DNA]</scope>
    <source>
        <strain evidence="3 4">WA</strain>
    </source>
</reference>
<dbReference type="RefSeq" id="XP_004832216.1">
    <property type="nucleotide sequence ID" value="XM_004832159.1"/>
</dbReference>
<proteinExistence type="predicted"/>
<organism evidence="3 4">
    <name type="scientific">Theileria equi strain WA</name>
    <dbReference type="NCBI Taxonomy" id="1537102"/>
    <lineage>
        <taxon>Eukaryota</taxon>
        <taxon>Sar</taxon>
        <taxon>Alveolata</taxon>
        <taxon>Apicomplexa</taxon>
        <taxon>Aconoidasida</taxon>
        <taxon>Piroplasmida</taxon>
        <taxon>Theileriidae</taxon>
        <taxon>Theileria</taxon>
    </lineage>
</organism>
<feature type="compositionally biased region" description="Acidic residues" evidence="1">
    <location>
        <begin position="360"/>
        <end position="379"/>
    </location>
</feature>
<dbReference type="GeneID" id="15804399"/>
<dbReference type="OrthoDB" id="361779at2759"/>
<feature type="region of interest" description="Disordered" evidence="1">
    <location>
        <begin position="227"/>
        <end position="426"/>
    </location>
</feature>